<evidence type="ECO:0000256" key="11">
    <source>
        <dbReference type="ARBA" id="ARBA00022842"/>
    </source>
</evidence>
<dbReference type="Pfam" id="PF02654">
    <property type="entry name" value="CobS"/>
    <property type="match status" value="1"/>
</dbReference>
<dbReference type="RefSeq" id="WP_246407943.1">
    <property type="nucleotide sequence ID" value="NZ_JACHWB010000002.1"/>
</dbReference>
<comment type="similarity">
    <text evidence="4 19">Belongs to the CobS family.</text>
</comment>
<keyword evidence="9 19" id="KW-0808">Transferase</keyword>
<comment type="catalytic activity">
    <reaction evidence="17 19">
        <text>alpha-ribazole + adenosylcob(III)inamide-GDP = adenosylcob(III)alamin + GMP + H(+)</text>
        <dbReference type="Rhea" id="RHEA:16049"/>
        <dbReference type="ChEBI" id="CHEBI:10329"/>
        <dbReference type="ChEBI" id="CHEBI:15378"/>
        <dbReference type="ChEBI" id="CHEBI:18408"/>
        <dbReference type="ChEBI" id="CHEBI:58115"/>
        <dbReference type="ChEBI" id="CHEBI:60487"/>
        <dbReference type="EC" id="2.7.8.26"/>
    </reaction>
</comment>
<evidence type="ECO:0000256" key="19">
    <source>
        <dbReference type="HAMAP-Rule" id="MF_00719"/>
    </source>
</evidence>
<comment type="cofactor">
    <cofactor evidence="1 19">
        <name>Mg(2+)</name>
        <dbReference type="ChEBI" id="CHEBI:18420"/>
    </cofactor>
</comment>
<keyword evidence="8 19" id="KW-0169">Cobalamin biosynthesis</keyword>
<dbReference type="PANTHER" id="PTHR34148:SF1">
    <property type="entry name" value="ADENOSYLCOBINAMIDE-GDP RIBAZOLETRANSFERASE"/>
    <property type="match status" value="1"/>
</dbReference>
<feature type="transmembrane region" description="Helical" evidence="19">
    <location>
        <begin position="158"/>
        <end position="182"/>
    </location>
</feature>
<keyword evidence="21" id="KW-1185">Reference proteome</keyword>
<evidence type="ECO:0000256" key="12">
    <source>
        <dbReference type="ARBA" id="ARBA00022989"/>
    </source>
</evidence>
<feature type="transmembrane region" description="Helical" evidence="19">
    <location>
        <begin position="57"/>
        <end position="77"/>
    </location>
</feature>
<keyword evidence="13 19" id="KW-0472">Membrane</keyword>
<keyword evidence="11 19" id="KW-0460">Magnesium</keyword>
<dbReference type="EC" id="2.7.8.26" evidence="5 19"/>
<evidence type="ECO:0000313" key="21">
    <source>
        <dbReference type="Proteomes" id="UP000532010"/>
    </source>
</evidence>
<dbReference type="GO" id="GO:0005886">
    <property type="term" value="C:plasma membrane"/>
    <property type="evidence" value="ECO:0007669"/>
    <property type="project" value="UniProtKB-SubCell"/>
</dbReference>
<evidence type="ECO:0000256" key="15">
    <source>
        <dbReference type="ARBA" id="ARBA00032605"/>
    </source>
</evidence>
<evidence type="ECO:0000256" key="14">
    <source>
        <dbReference type="ARBA" id="ARBA00025228"/>
    </source>
</evidence>
<feature type="transmembrane region" description="Helical" evidence="19">
    <location>
        <begin position="202"/>
        <end position="220"/>
    </location>
</feature>
<organism evidence="20 21">
    <name type="scientific">Microvirga lupini</name>
    <dbReference type="NCBI Taxonomy" id="420324"/>
    <lineage>
        <taxon>Bacteria</taxon>
        <taxon>Pseudomonadati</taxon>
        <taxon>Pseudomonadota</taxon>
        <taxon>Alphaproteobacteria</taxon>
        <taxon>Hyphomicrobiales</taxon>
        <taxon>Methylobacteriaceae</taxon>
        <taxon>Microvirga</taxon>
    </lineage>
</organism>
<evidence type="ECO:0000256" key="6">
    <source>
        <dbReference type="ARBA" id="ARBA00015850"/>
    </source>
</evidence>
<dbReference type="Proteomes" id="UP000532010">
    <property type="component" value="Unassembled WGS sequence"/>
</dbReference>
<evidence type="ECO:0000256" key="5">
    <source>
        <dbReference type="ARBA" id="ARBA00013200"/>
    </source>
</evidence>
<feature type="transmembrane region" description="Helical" evidence="19">
    <location>
        <begin position="129"/>
        <end position="152"/>
    </location>
</feature>
<evidence type="ECO:0000256" key="18">
    <source>
        <dbReference type="ARBA" id="ARBA00049504"/>
    </source>
</evidence>
<reference evidence="20 21" key="1">
    <citation type="submission" date="2020-08" db="EMBL/GenBank/DDBJ databases">
        <title>The Agave Microbiome: Exploring the role of microbial communities in plant adaptations to desert environments.</title>
        <authorList>
            <person name="Partida-Martinez L.P."/>
        </authorList>
    </citation>
    <scope>NUCLEOTIDE SEQUENCE [LARGE SCALE GENOMIC DNA]</scope>
    <source>
        <strain evidence="20 21">AT3.9</strain>
    </source>
</reference>
<evidence type="ECO:0000256" key="13">
    <source>
        <dbReference type="ARBA" id="ARBA00023136"/>
    </source>
</evidence>
<comment type="caution">
    <text evidence="20">The sequence shown here is derived from an EMBL/GenBank/DDBJ whole genome shotgun (WGS) entry which is preliminary data.</text>
</comment>
<proteinExistence type="inferred from homology"/>
<evidence type="ECO:0000256" key="3">
    <source>
        <dbReference type="ARBA" id="ARBA00004663"/>
    </source>
</evidence>
<keyword evidence="7 19" id="KW-1003">Cell membrane</keyword>
<dbReference type="UniPathway" id="UPA00148">
    <property type="reaction ID" value="UER00238"/>
</dbReference>
<evidence type="ECO:0000256" key="9">
    <source>
        <dbReference type="ARBA" id="ARBA00022679"/>
    </source>
</evidence>
<dbReference type="NCBIfam" id="TIGR00317">
    <property type="entry name" value="cobS"/>
    <property type="match status" value="1"/>
</dbReference>
<dbReference type="AlphaFoldDB" id="A0A7W4YVM6"/>
<comment type="catalytic activity">
    <reaction evidence="18 19">
        <text>alpha-ribazole 5'-phosphate + adenosylcob(III)inamide-GDP = adenosylcob(III)alamin 5'-phosphate + GMP + H(+)</text>
        <dbReference type="Rhea" id="RHEA:23560"/>
        <dbReference type="ChEBI" id="CHEBI:15378"/>
        <dbReference type="ChEBI" id="CHEBI:57918"/>
        <dbReference type="ChEBI" id="CHEBI:58115"/>
        <dbReference type="ChEBI" id="CHEBI:60487"/>
        <dbReference type="ChEBI" id="CHEBI:60493"/>
        <dbReference type="EC" id="2.7.8.26"/>
    </reaction>
</comment>
<comment type="subcellular location">
    <subcellularLocation>
        <location evidence="2 19">Cell membrane</location>
        <topology evidence="2 19">Multi-pass membrane protein</topology>
    </subcellularLocation>
</comment>
<accession>A0A7W4YVM6</accession>
<keyword evidence="10 19" id="KW-0812">Transmembrane</keyword>
<dbReference type="InterPro" id="IPR003805">
    <property type="entry name" value="CobS"/>
</dbReference>
<evidence type="ECO:0000256" key="1">
    <source>
        <dbReference type="ARBA" id="ARBA00001946"/>
    </source>
</evidence>
<evidence type="ECO:0000313" key="20">
    <source>
        <dbReference type="EMBL" id="MBB3018545.1"/>
    </source>
</evidence>
<evidence type="ECO:0000256" key="7">
    <source>
        <dbReference type="ARBA" id="ARBA00022475"/>
    </source>
</evidence>
<evidence type="ECO:0000256" key="8">
    <source>
        <dbReference type="ARBA" id="ARBA00022573"/>
    </source>
</evidence>
<dbReference type="GO" id="GO:0051073">
    <property type="term" value="F:adenosylcobinamide-GDP ribazoletransferase activity"/>
    <property type="evidence" value="ECO:0007669"/>
    <property type="project" value="UniProtKB-UniRule"/>
</dbReference>
<dbReference type="GO" id="GO:0008818">
    <property type="term" value="F:cobalamin 5'-phosphate synthase activity"/>
    <property type="evidence" value="ECO:0007669"/>
    <property type="project" value="UniProtKB-UniRule"/>
</dbReference>
<dbReference type="PANTHER" id="PTHR34148">
    <property type="entry name" value="ADENOSYLCOBINAMIDE-GDP RIBAZOLETRANSFERASE"/>
    <property type="match status" value="1"/>
</dbReference>
<evidence type="ECO:0000256" key="17">
    <source>
        <dbReference type="ARBA" id="ARBA00048623"/>
    </source>
</evidence>
<evidence type="ECO:0000256" key="2">
    <source>
        <dbReference type="ARBA" id="ARBA00004651"/>
    </source>
</evidence>
<dbReference type="HAMAP" id="MF_00719">
    <property type="entry name" value="CobS"/>
    <property type="match status" value="1"/>
</dbReference>
<evidence type="ECO:0000256" key="4">
    <source>
        <dbReference type="ARBA" id="ARBA00010561"/>
    </source>
</evidence>
<sequence length="278" mass="28461">MSEQIEPGEAAPMSPGQAAAIDLAHCVRFYSRLPVPALPWEQDAHALPSFPRLLRMIPVAGLVLGLMPAAVLGLALILDLGPWLAATLSVAAMVLTTGALHEDGLADTADSIGGTTREKRLEIMRDSRIGSFGASALFLALALRIGALAALATRIDNGAMVAAILITASISRTAGLMPLVFLAPARRDGMSQAVGQPARKTFWRAAGIAAILAVMLGMIAGLPAAGIVLMLVLSGLSGLALTRFADRHLGGQTGDIAGAAQQVAEIAALIGLLTVLGS</sequence>
<dbReference type="EMBL" id="JACHWB010000002">
    <property type="protein sequence ID" value="MBB3018545.1"/>
    <property type="molecule type" value="Genomic_DNA"/>
</dbReference>
<name>A0A7W4YVM6_9HYPH</name>
<gene>
    <name evidence="19" type="primary">cobS</name>
    <name evidence="20" type="ORF">FHR70_001599</name>
</gene>
<comment type="function">
    <text evidence="14 19">Joins adenosylcobinamide-GDP and alpha-ribazole to generate adenosylcobalamin (Ado-cobalamin). Also synthesizes adenosylcobalamin 5'-phosphate from adenosylcobinamide-GDP and alpha-ribazole 5'-phosphate.</text>
</comment>
<comment type="pathway">
    <text evidence="3 19">Cofactor biosynthesis; adenosylcobalamin biosynthesis; adenosylcobalamin from cob(II)yrinate a,c-diamide: step 7/7.</text>
</comment>
<dbReference type="GO" id="GO:0009236">
    <property type="term" value="P:cobalamin biosynthetic process"/>
    <property type="evidence" value="ECO:0007669"/>
    <property type="project" value="UniProtKB-UniRule"/>
</dbReference>
<keyword evidence="12 19" id="KW-1133">Transmembrane helix</keyword>
<evidence type="ECO:0000256" key="16">
    <source>
        <dbReference type="ARBA" id="ARBA00032853"/>
    </source>
</evidence>
<evidence type="ECO:0000256" key="10">
    <source>
        <dbReference type="ARBA" id="ARBA00022692"/>
    </source>
</evidence>
<protein>
    <recommendedName>
        <fullName evidence="6 19">Adenosylcobinamide-GDP ribazoletransferase</fullName>
        <ecNumber evidence="5 19">2.7.8.26</ecNumber>
    </recommendedName>
    <alternativeName>
        <fullName evidence="16 19">Cobalamin synthase</fullName>
    </alternativeName>
    <alternativeName>
        <fullName evidence="15 19">Cobalamin-5'-phosphate synthase</fullName>
    </alternativeName>
</protein>